<dbReference type="PANTHER" id="PTHR43479:SF11">
    <property type="entry name" value="ACREF_ENVCD OPERON REPRESSOR-RELATED"/>
    <property type="match status" value="1"/>
</dbReference>
<dbReference type="InterPro" id="IPR009057">
    <property type="entry name" value="Homeodomain-like_sf"/>
</dbReference>
<proteinExistence type="predicted"/>
<sequence>MSPIPPTPRSSDQRTDNDTSAPNTVANNSATAGICEPSAPRRRYAGLSQAQRRQQQQQQLIAAGIELFGRHGFRHTTVRGLCREAKLTDRYFYREFGSLERLLRAVYSDCMDRLYQQVYASVQPAAATTDATLLFRRTLQQFFQYMRDERIARICMIELEGVSDSMDQHYHSYIRSFAKLVLHTAQRLSAHQQPPTEHDLYLAMGLVGAIRQMTTHWLQSGYNTPVETLVDSALLLFHSALRRQS</sequence>
<dbReference type="Pfam" id="PF00440">
    <property type="entry name" value="TetR_N"/>
    <property type="match status" value="1"/>
</dbReference>
<feature type="domain" description="HTH tetR-type" evidence="4">
    <location>
        <begin position="54"/>
        <end position="114"/>
    </location>
</feature>
<dbReference type="InterPro" id="IPR050624">
    <property type="entry name" value="HTH-type_Tx_Regulator"/>
</dbReference>
<evidence type="ECO:0000256" key="1">
    <source>
        <dbReference type="ARBA" id="ARBA00023125"/>
    </source>
</evidence>
<evidence type="ECO:0000313" key="6">
    <source>
        <dbReference type="Proteomes" id="UP000202440"/>
    </source>
</evidence>
<feature type="DNA-binding region" description="H-T-H motif" evidence="2">
    <location>
        <begin position="77"/>
        <end position="96"/>
    </location>
</feature>
<dbReference type="EMBL" id="CP022530">
    <property type="protein sequence ID" value="ASP37429.1"/>
    <property type="molecule type" value="Genomic_DNA"/>
</dbReference>
<organism evidence="5 6">
    <name type="scientific">Bacterioplanes sanyensis</name>
    <dbReference type="NCBI Taxonomy" id="1249553"/>
    <lineage>
        <taxon>Bacteria</taxon>
        <taxon>Pseudomonadati</taxon>
        <taxon>Pseudomonadota</taxon>
        <taxon>Gammaproteobacteria</taxon>
        <taxon>Oceanospirillales</taxon>
        <taxon>Oceanospirillaceae</taxon>
        <taxon>Bacterioplanes</taxon>
    </lineage>
</organism>
<name>A0A222FF98_9GAMM</name>
<accession>A0A222FF98</accession>
<evidence type="ECO:0000313" key="5">
    <source>
        <dbReference type="EMBL" id="ASP37429.1"/>
    </source>
</evidence>
<evidence type="ECO:0000256" key="2">
    <source>
        <dbReference type="PROSITE-ProRule" id="PRU00335"/>
    </source>
</evidence>
<evidence type="ECO:0000256" key="3">
    <source>
        <dbReference type="SAM" id="MobiDB-lite"/>
    </source>
</evidence>
<reference evidence="5 6" key="1">
    <citation type="submission" date="2017-07" db="EMBL/GenBank/DDBJ databases">
        <title>Annotated genome sequence of Bacterioplanes sanyensis isolated from Red Sea.</title>
        <authorList>
            <person name="Rehman Z.U."/>
        </authorList>
    </citation>
    <scope>NUCLEOTIDE SEQUENCE [LARGE SCALE GENOMIC DNA]</scope>
    <source>
        <strain evidence="5 6">NV9</strain>
    </source>
</reference>
<dbReference type="AlphaFoldDB" id="A0A222FF98"/>
<dbReference type="KEGG" id="bsan:CHH28_01475"/>
<keyword evidence="6" id="KW-1185">Reference proteome</keyword>
<dbReference type="InterPro" id="IPR001647">
    <property type="entry name" value="HTH_TetR"/>
</dbReference>
<dbReference type="GO" id="GO:0003677">
    <property type="term" value="F:DNA binding"/>
    <property type="evidence" value="ECO:0007669"/>
    <property type="project" value="UniProtKB-UniRule"/>
</dbReference>
<dbReference type="SUPFAM" id="SSF46689">
    <property type="entry name" value="Homeodomain-like"/>
    <property type="match status" value="1"/>
</dbReference>
<gene>
    <name evidence="5" type="ORF">CHH28_01475</name>
</gene>
<feature type="compositionally biased region" description="Polar residues" evidence="3">
    <location>
        <begin position="18"/>
        <end position="31"/>
    </location>
</feature>
<feature type="region of interest" description="Disordered" evidence="3">
    <location>
        <begin position="1"/>
        <end position="35"/>
    </location>
</feature>
<dbReference type="Gene3D" id="1.10.357.10">
    <property type="entry name" value="Tetracycline Repressor, domain 2"/>
    <property type="match status" value="1"/>
</dbReference>
<keyword evidence="1 2" id="KW-0238">DNA-binding</keyword>
<protein>
    <recommendedName>
        <fullName evidence="4">HTH tetR-type domain-containing protein</fullName>
    </recommendedName>
</protein>
<evidence type="ECO:0000259" key="4">
    <source>
        <dbReference type="PROSITE" id="PS50977"/>
    </source>
</evidence>
<dbReference type="PANTHER" id="PTHR43479">
    <property type="entry name" value="ACREF/ENVCD OPERON REPRESSOR-RELATED"/>
    <property type="match status" value="1"/>
</dbReference>
<dbReference type="Proteomes" id="UP000202440">
    <property type="component" value="Chromosome"/>
</dbReference>
<dbReference type="PROSITE" id="PS50977">
    <property type="entry name" value="HTH_TETR_2"/>
    <property type="match status" value="1"/>
</dbReference>